<dbReference type="AlphaFoldDB" id="A0A5B7J2I1"/>
<comment type="caution">
    <text evidence="2">The sequence shown here is derived from an EMBL/GenBank/DDBJ whole genome shotgun (WGS) entry which is preliminary data.</text>
</comment>
<protein>
    <submittedName>
        <fullName evidence="2">Uncharacterized protein</fullName>
    </submittedName>
</protein>
<accession>A0A5B7J2I1</accession>
<dbReference type="EMBL" id="VSRR010079468">
    <property type="protein sequence ID" value="MPC88955.1"/>
    <property type="molecule type" value="Genomic_DNA"/>
</dbReference>
<evidence type="ECO:0000256" key="1">
    <source>
        <dbReference type="SAM" id="MobiDB-lite"/>
    </source>
</evidence>
<organism evidence="2 3">
    <name type="scientific">Portunus trituberculatus</name>
    <name type="common">Swimming crab</name>
    <name type="synonym">Neptunus trituberculatus</name>
    <dbReference type="NCBI Taxonomy" id="210409"/>
    <lineage>
        <taxon>Eukaryota</taxon>
        <taxon>Metazoa</taxon>
        <taxon>Ecdysozoa</taxon>
        <taxon>Arthropoda</taxon>
        <taxon>Crustacea</taxon>
        <taxon>Multicrustacea</taxon>
        <taxon>Malacostraca</taxon>
        <taxon>Eumalacostraca</taxon>
        <taxon>Eucarida</taxon>
        <taxon>Decapoda</taxon>
        <taxon>Pleocyemata</taxon>
        <taxon>Brachyura</taxon>
        <taxon>Eubrachyura</taxon>
        <taxon>Portunoidea</taxon>
        <taxon>Portunidae</taxon>
        <taxon>Portuninae</taxon>
        <taxon>Portunus</taxon>
    </lineage>
</organism>
<keyword evidence="3" id="KW-1185">Reference proteome</keyword>
<gene>
    <name evidence="2" type="ORF">E2C01_083882</name>
</gene>
<name>A0A5B7J2I1_PORTR</name>
<proteinExistence type="predicted"/>
<feature type="compositionally biased region" description="Polar residues" evidence="1">
    <location>
        <begin position="22"/>
        <end position="31"/>
    </location>
</feature>
<feature type="region of interest" description="Disordered" evidence="1">
    <location>
        <begin position="1"/>
        <end position="63"/>
    </location>
</feature>
<sequence length="63" mass="6680">MRASPPTLAKQEEIDAEPLASPQPTNDTATTEVKEENDEEVQTSPTGEEVLAVGDVTTPSVDL</sequence>
<evidence type="ECO:0000313" key="3">
    <source>
        <dbReference type="Proteomes" id="UP000324222"/>
    </source>
</evidence>
<reference evidence="2 3" key="1">
    <citation type="submission" date="2019-05" db="EMBL/GenBank/DDBJ databases">
        <title>Another draft genome of Portunus trituberculatus and its Hox gene families provides insights of decapod evolution.</title>
        <authorList>
            <person name="Jeong J.-H."/>
            <person name="Song I."/>
            <person name="Kim S."/>
            <person name="Choi T."/>
            <person name="Kim D."/>
            <person name="Ryu S."/>
            <person name="Kim W."/>
        </authorList>
    </citation>
    <scope>NUCLEOTIDE SEQUENCE [LARGE SCALE GENOMIC DNA]</scope>
    <source>
        <tissue evidence="2">Muscle</tissue>
    </source>
</reference>
<dbReference type="OrthoDB" id="73004at2759"/>
<evidence type="ECO:0000313" key="2">
    <source>
        <dbReference type="EMBL" id="MPC88955.1"/>
    </source>
</evidence>
<dbReference type="Proteomes" id="UP000324222">
    <property type="component" value="Unassembled WGS sequence"/>
</dbReference>